<gene>
    <name evidence="1" type="ORF">L6164_018389</name>
</gene>
<organism evidence="1 2">
    <name type="scientific">Bauhinia variegata</name>
    <name type="common">Purple orchid tree</name>
    <name type="synonym">Phanera variegata</name>
    <dbReference type="NCBI Taxonomy" id="167791"/>
    <lineage>
        <taxon>Eukaryota</taxon>
        <taxon>Viridiplantae</taxon>
        <taxon>Streptophyta</taxon>
        <taxon>Embryophyta</taxon>
        <taxon>Tracheophyta</taxon>
        <taxon>Spermatophyta</taxon>
        <taxon>Magnoliopsida</taxon>
        <taxon>eudicotyledons</taxon>
        <taxon>Gunneridae</taxon>
        <taxon>Pentapetalae</taxon>
        <taxon>rosids</taxon>
        <taxon>fabids</taxon>
        <taxon>Fabales</taxon>
        <taxon>Fabaceae</taxon>
        <taxon>Cercidoideae</taxon>
        <taxon>Cercideae</taxon>
        <taxon>Bauhiniinae</taxon>
        <taxon>Bauhinia</taxon>
    </lineage>
</organism>
<accession>A0ACB9NFW1</accession>
<evidence type="ECO:0000313" key="2">
    <source>
        <dbReference type="Proteomes" id="UP000828941"/>
    </source>
</evidence>
<comment type="caution">
    <text evidence="1">The sequence shown here is derived from an EMBL/GenBank/DDBJ whole genome shotgun (WGS) entry which is preliminary data.</text>
</comment>
<keyword evidence="2" id="KW-1185">Reference proteome</keyword>
<proteinExistence type="predicted"/>
<sequence length="428" mass="47397">MLTLIIGNHAAAAAAANECSNISQGIIGAIIDNSSRIGKEQIVAMKMALQDFFHRTNQTFVLRLRNSQGDPLQAALFLILCLPSRNHAAAAADESSSISHGHVEGIIGAIVDNSSRIGKEQVVAINMALKDFFHRSNQTFVLHLRNCKGDPLQASHAAKDLIDEHKVQAIIGPQTWEETALVAEICSQKNTPLLSLADATPEWATDKWPFLVQGSPAQFMQMKAVAAIVQSWEWRQVTVIYEDRDSGDLAFLTKALSQTGIEISDLLAIPPFVSSSLSHKLNRLRDGQCRVFIVHLSFPLALCFFEMAKRINMMEKDYVWITTDTFSSFVHSLNASTISSMEGVIGVKSYFPKIGTQYADFYIRFRQNFSLENPQEFNHEPGIFAARAYDVAWTTALAMTETNKGGQVLLDKIFQSNFTGLSGKFCFI</sequence>
<reference evidence="1 2" key="1">
    <citation type="journal article" date="2022" name="DNA Res.">
        <title>Chromosomal-level genome assembly of the orchid tree Bauhinia variegata (Leguminosae; Cercidoideae) supports the allotetraploid origin hypothesis of Bauhinia.</title>
        <authorList>
            <person name="Zhong Y."/>
            <person name="Chen Y."/>
            <person name="Zheng D."/>
            <person name="Pang J."/>
            <person name="Liu Y."/>
            <person name="Luo S."/>
            <person name="Meng S."/>
            <person name="Qian L."/>
            <person name="Wei D."/>
            <person name="Dai S."/>
            <person name="Zhou R."/>
        </authorList>
    </citation>
    <scope>NUCLEOTIDE SEQUENCE [LARGE SCALE GENOMIC DNA]</scope>
    <source>
        <strain evidence="1">BV-YZ2020</strain>
    </source>
</reference>
<protein>
    <submittedName>
        <fullName evidence="1">Uncharacterized protein</fullName>
    </submittedName>
</protein>
<evidence type="ECO:0000313" key="1">
    <source>
        <dbReference type="EMBL" id="KAI4333605.1"/>
    </source>
</evidence>
<dbReference type="EMBL" id="CM039432">
    <property type="protein sequence ID" value="KAI4333605.1"/>
    <property type="molecule type" value="Genomic_DNA"/>
</dbReference>
<dbReference type="Proteomes" id="UP000828941">
    <property type="component" value="Chromosome 7"/>
</dbReference>
<name>A0ACB9NFW1_BAUVA</name>